<evidence type="ECO:0000259" key="6">
    <source>
        <dbReference type="Pfam" id="PF00590"/>
    </source>
</evidence>
<protein>
    <submittedName>
        <fullName evidence="7">Cobalamin biosynthesis bifunctional protein CbiET</fullName>
    </submittedName>
</protein>
<dbReference type="GO" id="GO:0032259">
    <property type="term" value="P:methylation"/>
    <property type="evidence" value="ECO:0007669"/>
    <property type="project" value="UniProtKB-KW"/>
</dbReference>
<reference evidence="7" key="2">
    <citation type="journal article" date="2020" name="Microorganisms">
        <title>Osmotic Adaptation and Compatible Solute Biosynthesis of Phototrophic Bacteria as Revealed from Genome Analyses.</title>
        <authorList>
            <person name="Imhoff J.F."/>
            <person name="Rahn T."/>
            <person name="Kunzel S."/>
            <person name="Keller A."/>
            <person name="Neulinger S.C."/>
        </authorList>
    </citation>
    <scope>NUCLEOTIDE SEQUENCE</scope>
    <source>
        <strain evidence="7">DSM 4395</strain>
    </source>
</reference>
<dbReference type="InterPro" id="IPR029063">
    <property type="entry name" value="SAM-dependent_MTases_sf"/>
</dbReference>
<keyword evidence="3" id="KW-0489">Methyltransferase</keyword>
<dbReference type="PANTHER" id="PTHR43182">
    <property type="entry name" value="COBALT-PRECORRIN-6B C(15)-METHYLTRANSFERASE (DECARBOXYLATING)"/>
    <property type="match status" value="1"/>
</dbReference>
<dbReference type="PIRSF" id="PIRSF036428">
    <property type="entry name" value="CobL"/>
    <property type="match status" value="1"/>
</dbReference>
<dbReference type="SUPFAM" id="SSF53790">
    <property type="entry name" value="Tetrapyrrole methylase"/>
    <property type="match status" value="1"/>
</dbReference>
<dbReference type="InterPro" id="IPR000878">
    <property type="entry name" value="4pyrrol_Mease"/>
</dbReference>
<keyword evidence="8" id="KW-1185">Reference proteome</keyword>
<evidence type="ECO:0000313" key="8">
    <source>
        <dbReference type="Proteomes" id="UP001296967"/>
    </source>
</evidence>
<keyword evidence="5" id="KW-0949">S-adenosyl-L-methionine</keyword>
<dbReference type="GO" id="GO:0008276">
    <property type="term" value="F:protein methyltransferase activity"/>
    <property type="evidence" value="ECO:0007669"/>
    <property type="project" value="InterPro"/>
</dbReference>
<dbReference type="Pfam" id="PF00590">
    <property type="entry name" value="TP_methylase"/>
    <property type="match status" value="1"/>
</dbReference>
<dbReference type="InterPro" id="IPR012818">
    <property type="entry name" value="CbiE"/>
</dbReference>
<dbReference type="EMBL" id="NHSF01000051">
    <property type="protein sequence ID" value="MBK5930420.1"/>
    <property type="molecule type" value="Genomic_DNA"/>
</dbReference>
<dbReference type="InterPro" id="IPR050714">
    <property type="entry name" value="Cobalamin_biosynth_MTase"/>
</dbReference>
<evidence type="ECO:0000313" key="7">
    <source>
        <dbReference type="EMBL" id="MBK5930420.1"/>
    </source>
</evidence>
<feature type="domain" description="Tetrapyrrole methylase" evidence="6">
    <location>
        <begin position="7"/>
        <end position="189"/>
    </location>
</feature>
<comment type="pathway">
    <text evidence="1">Cofactor biosynthesis; adenosylcobalamin biosynthesis.</text>
</comment>
<dbReference type="CDD" id="cd02440">
    <property type="entry name" value="AdoMet_MTases"/>
    <property type="match status" value="1"/>
</dbReference>
<dbReference type="AlphaFoldDB" id="A0AAJ0XG58"/>
<evidence type="ECO:0000256" key="1">
    <source>
        <dbReference type="ARBA" id="ARBA00004953"/>
    </source>
</evidence>
<dbReference type="InterPro" id="IPR014777">
    <property type="entry name" value="4pyrrole_Mease_sub1"/>
</dbReference>
<evidence type="ECO:0000256" key="5">
    <source>
        <dbReference type="ARBA" id="ARBA00022691"/>
    </source>
</evidence>
<accession>A0AAJ0XG58</accession>
<evidence type="ECO:0000256" key="3">
    <source>
        <dbReference type="ARBA" id="ARBA00022603"/>
    </source>
</evidence>
<sequence length="407" mass="43333">MIDRAWLTVVGIGDDGRDGLGGEAVAALEAATLIFGGERHLALLPPQAGQQRRPWPRPFTQAYDQVLAHRGEPVCVLASGDPMFYGIGSQLAERLPLDELRILPAPSSMSLAAARLGWPLQRVRIVPAHGRPLARVALYLAEGARLLVLSADGDTPAALARLLVAQGYGASQLHVFAHLGGADETRRDARAADWDPRPCAALNLVAVDCHADPGTRPLSRRSALPDTAFAHDGQLTKRDVRALTLARLAPRPGELLWDVGAGCGSIGIEWLRAEASGRAIAIESHAERCGFIEHNRERLGVPGLELVAGRAPQALAGLDAPEAIFIGGGLTVEGIVEHCWQALKPGGRLVANAVTLQTEAALVGWRERLGGELTRVSVAQAEPLGRFDGWRTARPITLLSVDKPLAR</sequence>
<reference evidence="7" key="1">
    <citation type="submission" date="2017-05" db="EMBL/GenBank/DDBJ databases">
        <authorList>
            <person name="Imhoff J.F."/>
            <person name="Rahn T."/>
            <person name="Kuenzel S."/>
            <person name="Neulinger S.C."/>
        </authorList>
    </citation>
    <scope>NUCLEOTIDE SEQUENCE</scope>
    <source>
        <strain evidence="7">DSM 4395</strain>
    </source>
</reference>
<evidence type="ECO:0000256" key="4">
    <source>
        <dbReference type="ARBA" id="ARBA00022679"/>
    </source>
</evidence>
<dbReference type="Gene3D" id="3.40.1010.10">
    <property type="entry name" value="Cobalt-precorrin-4 Transmethylase, Domain 1"/>
    <property type="match status" value="1"/>
</dbReference>
<dbReference type="PANTHER" id="PTHR43182:SF1">
    <property type="entry name" value="COBALT-PRECORRIN-7 C(5)-METHYLTRANSFERASE"/>
    <property type="match status" value="1"/>
</dbReference>
<dbReference type="InterPro" id="IPR014008">
    <property type="entry name" value="Cbl_synth_MTase_CbiT"/>
</dbReference>
<dbReference type="Gene3D" id="3.40.50.150">
    <property type="entry name" value="Vaccinia Virus protein VP39"/>
    <property type="match status" value="1"/>
</dbReference>
<dbReference type="GO" id="GO:0009236">
    <property type="term" value="P:cobalamin biosynthetic process"/>
    <property type="evidence" value="ECO:0007669"/>
    <property type="project" value="UniProtKB-KW"/>
</dbReference>
<gene>
    <name evidence="7" type="ORF">CCR82_07765</name>
</gene>
<proteinExistence type="predicted"/>
<dbReference type="NCBIfam" id="TIGR02467">
    <property type="entry name" value="CbiE"/>
    <property type="match status" value="1"/>
</dbReference>
<dbReference type="InterPro" id="IPR006365">
    <property type="entry name" value="Cbl_synth_CobL"/>
</dbReference>
<keyword evidence="2" id="KW-0169">Cobalamin biosynthesis</keyword>
<comment type="caution">
    <text evidence="7">The sequence shown here is derived from an EMBL/GenBank/DDBJ whole genome shotgun (WGS) entry which is preliminary data.</text>
</comment>
<dbReference type="NCBIfam" id="TIGR02469">
    <property type="entry name" value="CbiT"/>
    <property type="match status" value="1"/>
</dbReference>
<dbReference type="InterPro" id="IPR035996">
    <property type="entry name" value="4pyrrol_Methylase_sf"/>
</dbReference>
<name>A0AAJ0XG58_HALSE</name>
<dbReference type="RefSeq" id="WP_201244829.1">
    <property type="nucleotide sequence ID" value="NZ_NHSF01000051.1"/>
</dbReference>
<dbReference type="Proteomes" id="UP001296967">
    <property type="component" value="Unassembled WGS sequence"/>
</dbReference>
<organism evidence="7 8">
    <name type="scientific">Halochromatium salexigens</name>
    <name type="common">Chromatium salexigens</name>
    <dbReference type="NCBI Taxonomy" id="49447"/>
    <lineage>
        <taxon>Bacteria</taxon>
        <taxon>Pseudomonadati</taxon>
        <taxon>Pseudomonadota</taxon>
        <taxon>Gammaproteobacteria</taxon>
        <taxon>Chromatiales</taxon>
        <taxon>Chromatiaceae</taxon>
        <taxon>Halochromatium</taxon>
    </lineage>
</organism>
<dbReference type="SUPFAM" id="SSF53335">
    <property type="entry name" value="S-adenosyl-L-methionine-dependent methyltransferases"/>
    <property type="match status" value="1"/>
</dbReference>
<evidence type="ECO:0000256" key="2">
    <source>
        <dbReference type="ARBA" id="ARBA00022573"/>
    </source>
</evidence>
<keyword evidence="4" id="KW-0808">Transferase</keyword>
<dbReference type="CDD" id="cd11644">
    <property type="entry name" value="Precorrin-6Y-MT"/>
    <property type="match status" value="1"/>
</dbReference>